<evidence type="ECO:0000259" key="8">
    <source>
        <dbReference type="Pfam" id="PF20684"/>
    </source>
</evidence>
<feature type="compositionally biased region" description="Basic and acidic residues" evidence="6">
    <location>
        <begin position="356"/>
        <end position="367"/>
    </location>
</feature>
<evidence type="ECO:0000256" key="6">
    <source>
        <dbReference type="SAM" id="MobiDB-lite"/>
    </source>
</evidence>
<feature type="transmembrane region" description="Helical" evidence="7">
    <location>
        <begin position="265"/>
        <end position="283"/>
    </location>
</feature>
<dbReference type="Proteomes" id="UP000799440">
    <property type="component" value="Unassembled WGS sequence"/>
</dbReference>
<feature type="transmembrane region" description="Helical" evidence="7">
    <location>
        <begin position="26"/>
        <end position="47"/>
    </location>
</feature>
<keyword evidence="4 7" id="KW-0472">Membrane</keyword>
<feature type="region of interest" description="Disordered" evidence="6">
    <location>
        <begin position="335"/>
        <end position="367"/>
    </location>
</feature>
<evidence type="ECO:0000256" key="4">
    <source>
        <dbReference type="ARBA" id="ARBA00023136"/>
    </source>
</evidence>
<sequence length="367" mass="40772">MSGQLDPAFIASLPPSYFTENVSAPLVRVSTAFAIVQTVFFALFLTSRILSKQANGIEFWLFMPLTYICCMAHCANGLLMVEIGGAGRRALALMLEDPNKLVTWLKLCKAEEFTWGLSVMFPKLSILCLYMKIFTTRPYRMAAYMTGMAIILTTLAVIISGFAMCRPFAFFWDKTIPGGVCGDIMAGYRYIGIPNLLTDIVLLVLPLPAVYHLHTNISVKLGLFFTFISGSFGLVTGAVRMALFFTVDLFADPTYNSITTMSWTTVEPGVYFIAACMLTFRPLKRRIPWLKDINISKLISSSLSWTGSSRSSTGKGYTKEKSLDGKVVRTTNFELQESTRAHSDDEESMKSTSAIKPKDRLKMSGSY</sequence>
<reference evidence="9" key="1">
    <citation type="journal article" date="2020" name="Stud. Mycol.">
        <title>101 Dothideomycetes genomes: a test case for predicting lifestyles and emergence of pathogens.</title>
        <authorList>
            <person name="Haridas S."/>
            <person name="Albert R."/>
            <person name="Binder M."/>
            <person name="Bloem J."/>
            <person name="Labutti K."/>
            <person name="Salamov A."/>
            <person name="Andreopoulos B."/>
            <person name="Baker S."/>
            <person name="Barry K."/>
            <person name="Bills G."/>
            <person name="Bluhm B."/>
            <person name="Cannon C."/>
            <person name="Castanera R."/>
            <person name="Culley D."/>
            <person name="Daum C."/>
            <person name="Ezra D."/>
            <person name="Gonzalez J."/>
            <person name="Henrissat B."/>
            <person name="Kuo A."/>
            <person name="Liang C."/>
            <person name="Lipzen A."/>
            <person name="Lutzoni F."/>
            <person name="Magnuson J."/>
            <person name="Mondo S."/>
            <person name="Nolan M."/>
            <person name="Ohm R."/>
            <person name="Pangilinan J."/>
            <person name="Park H.-J."/>
            <person name="Ramirez L."/>
            <person name="Alfaro M."/>
            <person name="Sun H."/>
            <person name="Tritt A."/>
            <person name="Yoshinaga Y."/>
            <person name="Zwiers L.-H."/>
            <person name="Turgeon B."/>
            <person name="Goodwin S."/>
            <person name="Spatafora J."/>
            <person name="Crous P."/>
            <person name="Grigoriev I."/>
        </authorList>
    </citation>
    <scope>NUCLEOTIDE SEQUENCE</scope>
    <source>
        <strain evidence="9">CBS 119925</strain>
    </source>
</reference>
<comment type="subcellular location">
    <subcellularLocation>
        <location evidence="1">Membrane</location>
        <topology evidence="1">Multi-pass membrane protein</topology>
    </subcellularLocation>
</comment>
<dbReference type="Pfam" id="PF20684">
    <property type="entry name" value="Fung_rhodopsin"/>
    <property type="match status" value="1"/>
</dbReference>
<comment type="similarity">
    <text evidence="5">Belongs to the SAT4 family.</text>
</comment>
<keyword evidence="2 7" id="KW-0812">Transmembrane</keyword>
<accession>A0A6A6UXZ5</accession>
<evidence type="ECO:0000256" key="3">
    <source>
        <dbReference type="ARBA" id="ARBA00022989"/>
    </source>
</evidence>
<feature type="transmembrane region" description="Helical" evidence="7">
    <location>
        <begin position="223"/>
        <end position="245"/>
    </location>
</feature>
<name>A0A6A6UXZ5_9PLEO</name>
<dbReference type="InterPro" id="IPR049326">
    <property type="entry name" value="Rhodopsin_dom_fungi"/>
</dbReference>
<feature type="compositionally biased region" description="Low complexity" evidence="6">
    <location>
        <begin position="304"/>
        <end position="316"/>
    </location>
</feature>
<evidence type="ECO:0000256" key="7">
    <source>
        <dbReference type="SAM" id="Phobius"/>
    </source>
</evidence>
<evidence type="ECO:0000313" key="10">
    <source>
        <dbReference type="Proteomes" id="UP000799440"/>
    </source>
</evidence>
<dbReference type="InterPro" id="IPR052337">
    <property type="entry name" value="SAT4-like"/>
</dbReference>
<gene>
    <name evidence="9" type="ORF">M011DRAFT_433877</name>
</gene>
<evidence type="ECO:0000256" key="1">
    <source>
        <dbReference type="ARBA" id="ARBA00004141"/>
    </source>
</evidence>
<protein>
    <recommendedName>
        <fullName evidence="8">Rhodopsin domain-containing protein</fullName>
    </recommendedName>
</protein>
<feature type="transmembrane region" description="Helical" evidence="7">
    <location>
        <begin position="59"/>
        <end position="81"/>
    </location>
</feature>
<dbReference type="EMBL" id="MU006618">
    <property type="protein sequence ID" value="KAF2741961.1"/>
    <property type="molecule type" value="Genomic_DNA"/>
</dbReference>
<feature type="transmembrane region" description="Helical" evidence="7">
    <location>
        <begin position="143"/>
        <end position="170"/>
    </location>
</feature>
<dbReference type="AlphaFoldDB" id="A0A6A6UXZ5"/>
<feature type="domain" description="Rhodopsin" evidence="8">
    <location>
        <begin position="46"/>
        <end position="285"/>
    </location>
</feature>
<proteinExistence type="inferred from homology"/>
<dbReference type="PANTHER" id="PTHR33048:SF156">
    <property type="entry name" value="INTEGRAL MEMBRANE PROTEIN"/>
    <property type="match status" value="1"/>
</dbReference>
<evidence type="ECO:0000256" key="2">
    <source>
        <dbReference type="ARBA" id="ARBA00022692"/>
    </source>
</evidence>
<organism evidence="9 10">
    <name type="scientific">Sporormia fimetaria CBS 119925</name>
    <dbReference type="NCBI Taxonomy" id="1340428"/>
    <lineage>
        <taxon>Eukaryota</taxon>
        <taxon>Fungi</taxon>
        <taxon>Dikarya</taxon>
        <taxon>Ascomycota</taxon>
        <taxon>Pezizomycotina</taxon>
        <taxon>Dothideomycetes</taxon>
        <taxon>Pleosporomycetidae</taxon>
        <taxon>Pleosporales</taxon>
        <taxon>Sporormiaceae</taxon>
        <taxon>Sporormia</taxon>
    </lineage>
</organism>
<dbReference type="PANTHER" id="PTHR33048">
    <property type="entry name" value="PTH11-LIKE INTEGRAL MEMBRANE PROTEIN (AFU_ORTHOLOGUE AFUA_5G11245)"/>
    <property type="match status" value="1"/>
</dbReference>
<feature type="region of interest" description="Disordered" evidence="6">
    <location>
        <begin position="304"/>
        <end position="323"/>
    </location>
</feature>
<evidence type="ECO:0000313" key="9">
    <source>
        <dbReference type="EMBL" id="KAF2741961.1"/>
    </source>
</evidence>
<evidence type="ECO:0000256" key="5">
    <source>
        <dbReference type="ARBA" id="ARBA00038359"/>
    </source>
</evidence>
<dbReference type="OrthoDB" id="5329176at2759"/>
<keyword evidence="3 7" id="KW-1133">Transmembrane helix</keyword>
<dbReference type="GO" id="GO:0016020">
    <property type="term" value="C:membrane"/>
    <property type="evidence" value="ECO:0007669"/>
    <property type="project" value="UniProtKB-SubCell"/>
</dbReference>
<feature type="transmembrane region" description="Helical" evidence="7">
    <location>
        <begin position="190"/>
        <end position="211"/>
    </location>
</feature>
<keyword evidence="10" id="KW-1185">Reference proteome</keyword>
<feature type="transmembrane region" description="Helical" evidence="7">
    <location>
        <begin position="113"/>
        <end position="131"/>
    </location>
</feature>